<dbReference type="EMBL" id="OZ034813">
    <property type="protein sequence ID" value="CAL1356216.1"/>
    <property type="molecule type" value="Genomic_DNA"/>
</dbReference>
<organism evidence="3 4">
    <name type="scientific">Linum trigynum</name>
    <dbReference type="NCBI Taxonomy" id="586398"/>
    <lineage>
        <taxon>Eukaryota</taxon>
        <taxon>Viridiplantae</taxon>
        <taxon>Streptophyta</taxon>
        <taxon>Embryophyta</taxon>
        <taxon>Tracheophyta</taxon>
        <taxon>Spermatophyta</taxon>
        <taxon>Magnoliopsida</taxon>
        <taxon>eudicotyledons</taxon>
        <taxon>Gunneridae</taxon>
        <taxon>Pentapetalae</taxon>
        <taxon>rosids</taxon>
        <taxon>fabids</taxon>
        <taxon>Malpighiales</taxon>
        <taxon>Linaceae</taxon>
        <taxon>Linum</taxon>
    </lineage>
</organism>
<dbReference type="PANTHER" id="PTHR35046">
    <property type="entry name" value="ZINC KNUCKLE (CCHC-TYPE) FAMILY PROTEIN"/>
    <property type="match status" value="1"/>
</dbReference>
<evidence type="ECO:0000259" key="2">
    <source>
        <dbReference type="Pfam" id="PF03732"/>
    </source>
</evidence>
<evidence type="ECO:0000256" key="1">
    <source>
        <dbReference type="SAM" id="MobiDB-lite"/>
    </source>
</evidence>
<dbReference type="AlphaFoldDB" id="A0AAV2CJ51"/>
<evidence type="ECO:0000313" key="3">
    <source>
        <dbReference type="EMBL" id="CAL1356216.1"/>
    </source>
</evidence>
<feature type="compositionally biased region" description="Basic and acidic residues" evidence="1">
    <location>
        <begin position="11"/>
        <end position="33"/>
    </location>
</feature>
<feature type="domain" description="Retrotransposon gag" evidence="2">
    <location>
        <begin position="74"/>
        <end position="141"/>
    </location>
</feature>
<dbReference type="InterPro" id="IPR005162">
    <property type="entry name" value="Retrotrans_gag_dom"/>
</dbReference>
<dbReference type="Proteomes" id="UP001497516">
    <property type="component" value="Chromosome 1"/>
</dbReference>
<feature type="region of interest" description="Disordered" evidence="1">
    <location>
        <begin position="1"/>
        <end position="37"/>
    </location>
</feature>
<protein>
    <recommendedName>
        <fullName evidence="2">Retrotransposon gag domain-containing protein</fullName>
    </recommendedName>
</protein>
<dbReference type="PANTHER" id="PTHR35046:SF9">
    <property type="entry name" value="RNA-DIRECTED DNA POLYMERASE"/>
    <property type="match status" value="1"/>
</dbReference>
<reference evidence="3 4" key="1">
    <citation type="submission" date="2024-04" db="EMBL/GenBank/DDBJ databases">
        <authorList>
            <person name="Fracassetti M."/>
        </authorList>
    </citation>
    <scope>NUCLEOTIDE SEQUENCE [LARGE SCALE GENOMIC DNA]</scope>
</reference>
<proteinExistence type="predicted"/>
<sequence length="141" mass="17118">MPQAAWRGQPRIHDKEESDDGDYPREEDNDMRGSKVTIPSFKGTKNLDAYFNWERKMKLIFDCHNYSEKKKVHLATLEFSDYGMVWWDNLCMRRNRQRLIETWKDMQGIMMDRFVPNYHRREVNQTLQLLQQGTKSVEDYY</sequence>
<name>A0AAV2CJ51_9ROSI</name>
<accession>A0AAV2CJ51</accession>
<dbReference type="Pfam" id="PF03732">
    <property type="entry name" value="Retrotrans_gag"/>
    <property type="match status" value="1"/>
</dbReference>
<evidence type="ECO:0000313" key="4">
    <source>
        <dbReference type="Proteomes" id="UP001497516"/>
    </source>
</evidence>
<keyword evidence="4" id="KW-1185">Reference proteome</keyword>
<gene>
    <name evidence="3" type="ORF">LTRI10_LOCUS3931</name>
</gene>